<keyword evidence="3" id="KW-1185">Reference proteome</keyword>
<evidence type="ECO:0000313" key="2">
    <source>
        <dbReference type="EMBL" id="KOO23368.1"/>
    </source>
</evidence>
<feature type="compositionally biased region" description="Low complexity" evidence="1">
    <location>
        <begin position="67"/>
        <end position="81"/>
    </location>
</feature>
<accession>A0A0M0JAX2</accession>
<dbReference type="EMBL" id="JWZX01003199">
    <property type="protein sequence ID" value="KOO23368.1"/>
    <property type="molecule type" value="Genomic_DNA"/>
</dbReference>
<name>A0A0M0JAX2_9EUKA</name>
<dbReference type="Proteomes" id="UP000037460">
    <property type="component" value="Unassembled WGS sequence"/>
</dbReference>
<protein>
    <submittedName>
        <fullName evidence="2">Uncharacterized protein</fullName>
    </submittedName>
</protein>
<proteinExistence type="predicted"/>
<organism evidence="2 3">
    <name type="scientific">Chrysochromulina tobinii</name>
    <dbReference type="NCBI Taxonomy" id="1460289"/>
    <lineage>
        <taxon>Eukaryota</taxon>
        <taxon>Haptista</taxon>
        <taxon>Haptophyta</taxon>
        <taxon>Prymnesiophyceae</taxon>
        <taxon>Prymnesiales</taxon>
        <taxon>Chrysochromulinaceae</taxon>
        <taxon>Chrysochromulina</taxon>
    </lineage>
</organism>
<reference evidence="3" key="1">
    <citation type="journal article" date="2015" name="PLoS Genet.">
        <title>Genome Sequence and Transcriptome Analyses of Chrysochromulina tobin: Metabolic Tools for Enhanced Algal Fitness in the Prominent Order Prymnesiales (Haptophyceae).</title>
        <authorList>
            <person name="Hovde B.T."/>
            <person name="Deodato C.R."/>
            <person name="Hunsperger H.M."/>
            <person name="Ryken S.A."/>
            <person name="Yost W."/>
            <person name="Jha R.K."/>
            <person name="Patterson J."/>
            <person name="Monnat R.J. Jr."/>
            <person name="Barlow S.B."/>
            <person name="Starkenburg S.R."/>
            <person name="Cattolico R.A."/>
        </authorList>
    </citation>
    <scope>NUCLEOTIDE SEQUENCE</scope>
    <source>
        <strain evidence="3">CCMP291</strain>
    </source>
</reference>
<dbReference type="AlphaFoldDB" id="A0A0M0JAX2"/>
<evidence type="ECO:0000313" key="3">
    <source>
        <dbReference type="Proteomes" id="UP000037460"/>
    </source>
</evidence>
<gene>
    <name evidence="2" type="ORF">Ctob_001019</name>
</gene>
<sequence length="81" mass="9178">MTADCLPHQARSARARRRCTGCAGTQRPSRRTTSAWCATRGRRASCRASRVCARRSRRRARRRRPSALRAAAVRRALGSRR</sequence>
<feature type="region of interest" description="Disordered" evidence="1">
    <location>
        <begin position="55"/>
        <end position="81"/>
    </location>
</feature>
<feature type="compositionally biased region" description="Basic residues" evidence="1">
    <location>
        <begin position="55"/>
        <end position="66"/>
    </location>
</feature>
<comment type="caution">
    <text evidence="2">The sequence shown here is derived from an EMBL/GenBank/DDBJ whole genome shotgun (WGS) entry which is preliminary data.</text>
</comment>
<evidence type="ECO:0000256" key="1">
    <source>
        <dbReference type="SAM" id="MobiDB-lite"/>
    </source>
</evidence>